<dbReference type="Pfam" id="PF03323">
    <property type="entry name" value="GerA"/>
    <property type="match status" value="1"/>
</dbReference>
<name>A0ABW3RTQ0_9BACL</name>
<evidence type="ECO:0000256" key="2">
    <source>
        <dbReference type="ARBA" id="ARBA00023136"/>
    </source>
</evidence>
<dbReference type="PANTHER" id="PTHR22550:SF5">
    <property type="entry name" value="LEUCINE ZIPPER PROTEIN 4"/>
    <property type="match status" value="1"/>
</dbReference>
<reference evidence="5" key="1">
    <citation type="journal article" date="2019" name="Int. J. Syst. Evol. Microbiol.">
        <title>The Global Catalogue of Microorganisms (GCM) 10K type strain sequencing project: providing services to taxonomists for standard genome sequencing and annotation.</title>
        <authorList>
            <consortium name="The Broad Institute Genomics Platform"/>
            <consortium name="The Broad Institute Genome Sequencing Center for Infectious Disease"/>
            <person name="Wu L."/>
            <person name="Ma J."/>
        </authorList>
    </citation>
    <scope>NUCLEOTIDE SEQUENCE [LARGE SCALE GENOMIC DNA]</scope>
    <source>
        <strain evidence="5">CCUG 59189</strain>
    </source>
</reference>
<dbReference type="Proteomes" id="UP001597262">
    <property type="component" value="Unassembled WGS sequence"/>
</dbReference>
<dbReference type="InterPro" id="IPR050768">
    <property type="entry name" value="UPF0353/GerABKA_families"/>
</dbReference>
<evidence type="ECO:0000313" key="4">
    <source>
        <dbReference type="EMBL" id="MFD1175085.1"/>
    </source>
</evidence>
<evidence type="ECO:0000256" key="1">
    <source>
        <dbReference type="ARBA" id="ARBA00005278"/>
    </source>
</evidence>
<evidence type="ECO:0000313" key="5">
    <source>
        <dbReference type="Proteomes" id="UP001597262"/>
    </source>
</evidence>
<dbReference type="RefSeq" id="WP_379316075.1">
    <property type="nucleotide sequence ID" value="NZ_JBHTLM010000001.1"/>
</dbReference>
<feature type="transmembrane region" description="Helical" evidence="3">
    <location>
        <begin position="389"/>
        <end position="408"/>
    </location>
</feature>
<sequence>MFSRILNFLLSQSKHRKQKPRHEAEPQVQVPLSLGTILHEFHDCTDLSRRSLPLLQADLIYFDHLIDKVSFERDVLRPMESITAEKLNYVLLQSNFRKVEDAKAVVRGILEGFVAVFVPQGVYMVLAFGPEARPIESSQTESVIIGPHDAFVESLNTNLSIIRRKIKSNRLKVLHFEIGEVFKTSVSVLYIDGLANSEFVNCMTERIRNIEYSGIFDGAMLVQMIDDYPNSLFPLFLTSERPDMILSKLGEGKVITILDQSPSVIVGPISFFEFFTSPDDYYNRWAVGTFLRLLRYFAFFITISLTSLYVSVTTYHYEMIPQNLLASLTESRSHVPFPPIFEALLMEATIELLREAGARLPSKIGQTIGIVGGIVIGTAAVEAGFTSNILIISVAMSAIASFVIPSYTMSGSIRLIRFGLILLSGMLGNFGFAAGISLIIIHMSKLTSLGAPYTIPASPVKPSDWKDIFIRGPFWMLKQRPTQSKTPNRNYNKMKK</sequence>
<keyword evidence="5" id="KW-1185">Reference proteome</keyword>
<keyword evidence="3" id="KW-0812">Transmembrane</keyword>
<gene>
    <name evidence="4" type="ORF">ACFQ3W_02015</name>
</gene>
<feature type="transmembrane region" description="Helical" evidence="3">
    <location>
        <begin position="293"/>
        <end position="315"/>
    </location>
</feature>
<keyword evidence="2 3" id="KW-0472">Membrane</keyword>
<dbReference type="EMBL" id="JBHTLM010000001">
    <property type="protein sequence ID" value="MFD1175085.1"/>
    <property type="molecule type" value="Genomic_DNA"/>
</dbReference>
<comment type="similarity">
    <text evidence="1">Belongs to the GerABKA family.</text>
</comment>
<dbReference type="InterPro" id="IPR004995">
    <property type="entry name" value="Spore_Ger"/>
</dbReference>
<dbReference type="PANTHER" id="PTHR22550">
    <property type="entry name" value="SPORE GERMINATION PROTEIN"/>
    <property type="match status" value="1"/>
</dbReference>
<evidence type="ECO:0000256" key="3">
    <source>
        <dbReference type="SAM" id="Phobius"/>
    </source>
</evidence>
<proteinExistence type="inferred from homology"/>
<protein>
    <submittedName>
        <fullName evidence="4">Spore germination protein</fullName>
    </submittedName>
</protein>
<dbReference type="PIRSF" id="PIRSF005690">
    <property type="entry name" value="GerBA"/>
    <property type="match status" value="1"/>
</dbReference>
<feature type="transmembrane region" description="Helical" evidence="3">
    <location>
        <begin position="420"/>
        <end position="443"/>
    </location>
</feature>
<comment type="caution">
    <text evidence="4">The sequence shown here is derived from an EMBL/GenBank/DDBJ whole genome shotgun (WGS) entry which is preliminary data.</text>
</comment>
<organism evidence="4 5">
    <name type="scientific">Paenibacillus puldeungensis</name>
    <dbReference type="NCBI Taxonomy" id="696536"/>
    <lineage>
        <taxon>Bacteria</taxon>
        <taxon>Bacillati</taxon>
        <taxon>Bacillota</taxon>
        <taxon>Bacilli</taxon>
        <taxon>Bacillales</taxon>
        <taxon>Paenibacillaceae</taxon>
        <taxon>Paenibacillus</taxon>
    </lineage>
</organism>
<feature type="transmembrane region" description="Helical" evidence="3">
    <location>
        <begin position="365"/>
        <end position="383"/>
    </location>
</feature>
<keyword evidence="3" id="KW-1133">Transmembrane helix</keyword>
<accession>A0ABW3RTQ0</accession>